<dbReference type="RefSeq" id="WP_008723907.1">
    <property type="nucleotide sequence ID" value="NZ_JH994111.1"/>
</dbReference>
<gene>
    <name evidence="2" type="ORF">A966_07259</name>
</gene>
<dbReference type="PANTHER" id="PTHR35813:SF1">
    <property type="entry name" value="INNER MEMBRANE PROTEIN YBAN"/>
    <property type="match status" value="1"/>
</dbReference>
<dbReference type="Pfam" id="PF04304">
    <property type="entry name" value="DUF454"/>
    <property type="match status" value="1"/>
</dbReference>
<proteinExistence type="predicted"/>
<dbReference type="STRING" id="1289135.A966_07259"/>
<dbReference type="GO" id="GO:0005886">
    <property type="term" value="C:plasma membrane"/>
    <property type="evidence" value="ECO:0007669"/>
    <property type="project" value="TreeGrafter"/>
</dbReference>
<organism evidence="2 3">
    <name type="scientific">Brachyspira hampsonii 30446</name>
    <dbReference type="NCBI Taxonomy" id="1289135"/>
    <lineage>
        <taxon>Bacteria</taxon>
        <taxon>Pseudomonadati</taxon>
        <taxon>Spirochaetota</taxon>
        <taxon>Spirochaetia</taxon>
        <taxon>Brachyspirales</taxon>
        <taxon>Brachyspiraceae</taxon>
        <taxon>Brachyspira</taxon>
    </lineage>
</organism>
<evidence type="ECO:0008006" key="4">
    <source>
        <dbReference type="Google" id="ProtNLM"/>
    </source>
</evidence>
<comment type="caution">
    <text evidence="2">The sequence shown here is derived from an EMBL/GenBank/DDBJ whole genome shotgun (WGS) entry which is preliminary data.</text>
</comment>
<dbReference type="AlphaFoldDB" id="A0A2U4F313"/>
<dbReference type="EMBL" id="ALNZ01000026">
    <property type="protein sequence ID" value="EKV56817.1"/>
    <property type="molecule type" value="Genomic_DNA"/>
</dbReference>
<feature type="transmembrane region" description="Helical" evidence="1">
    <location>
        <begin position="6"/>
        <end position="39"/>
    </location>
</feature>
<keyword evidence="1" id="KW-0812">Transmembrane</keyword>
<name>A0A2U4F313_9SPIR</name>
<dbReference type="Proteomes" id="UP000011663">
    <property type="component" value="Unassembled WGS sequence"/>
</dbReference>
<evidence type="ECO:0000313" key="3">
    <source>
        <dbReference type="Proteomes" id="UP000011663"/>
    </source>
</evidence>
<evidence type="ECO:0000256" key="1">
    <source>
        <dbReference type="SAM" id="Phobius"/>
    </source>
</evidence>
<sequence>MRVLFIVLGFIFVGIGAVGIVVPILPTTPFLLLASFFFAKGSKRFHDWFMSTKLYKRHLESFVKSRAMTLKSKLSILLPVSAMLIITFIFVNNIYARITLVILFIGKYLYFFTQIKTIKEEEINKNTNELDNLDNIE</sequence>
<dbReference type="GeneID" id="66487872"/>
<evidence type="ECO:0000313" key="2">
    <source>
        <dbReference type="EMBL" id="EKV56817.1"/>
    </source>
</evidence>
<accession>A0A2U4F313</accession>
<reference evidence="2 3" key="1">
    <citation type="submission" date="2012-07" db="EMBL/GenBank/DDBJ databases">
        <title>Genome sequence of Brachyspira sp. 30446, isolated from a pig with mucohaemorrhagic colitis.</title>
        <authorList>
            <person name="Rubin J.E."/>
            <person name="Fernando C."/>
            <person name="Harding J.C.S."/>
            <person name="Hill J.E."/>
        </authorList>
    </citation>
    <scope>NUCLEOTIDE SEQUENCE [LARGE SCALE GENOMIC DNA]</scope>
    <source>
        <strain evidence="2 3">30446</strain>
    </source>
</reference>
<dbReference type="PIRSF" id="PIRSF016789">
    <property type="entry name" value="DUF454"/>
    <property type="match status" value="1"/>
</dbReference>
<dbReference type="InterPro" id="IPR007401">
    <property type="entry name" value="DUF454"/>
</dbReference>
<feature type="transmembrane region" description="Helical" evidence="1">
    <location>
        <begin position="74"/>
        <end position="91"/>
    </location>
</feature>
<protein>
    <recommendedName>
        <fullName evidence="4">Inner membrane protein YbaN</fullName>
    </recommendedName>
</protein>
<dbReference type="OrthoDB" id="5690292at2"/>
<keyword evidence="1" id="KW-1133">Transmembrane helix</keyword>
<dbReference type="PANTHER" id="PTHR35813">
    <property type="entry name" value="INNER MEMBRANE PROTEIN YBAN"/>
    <property type="match status" value="1"/>
</dbReference>
<keyword evidence="1" id="KW-0472">Membrane</keyword>